<dbReference type="EMBL" id="CP036282">
    <property type="protein sequence ID" value="QDL55729.1"/>
    <property type="molecule type" value="Genomic_DNA"/>
</dbReference>
<dbReference type="PANTHER" id="PTHR42913:SF9">
    <property type="entry name" value="SLR1591 PROTEIN"/>
    <property type="match status" value="1"/>
</dbReference>
<organism evidence="6 7">
    <name type="scientific">Rhodoferax aquaticus</name>
    <dbReference type="NCBI Taxonomy" id="2527691"/>
    <lineage>
        <taxon>Bacteria</taxon>
        <taxon>Pseudomonadati</taxon>
        <taxon>Pseudomonadota</taxon>
        <taxon>Betaproteobacteria</taxon>
        <taxon>Burkholderiales</taxon>
        <taxon>Comamonadaceae</taxon>
        <taxon>Rhodoferax</taxon>
    </lineage>
</organism>
<evidence type="ECO:0000256" key="3">
    <source>
        <dbReference type="ARBA" id="ARBA00022827"/>
    </source>
</evidence>
<dbReference type="InterPro" id="IPR023753">
    <property type="entry name" value="FAD/NAD-binding_dom"/>
</dbReference>
<keyword evidence="7" id="KW-1185">Reference proteome</keyword>
<dbReference type="Proteomes" id="UP000317365">
    <property type="component" value="Chromosome"/>
</dbReference>
<dbReference type="RefSeq" id="WP_142812883.1">
    <property type="nucleotide sequence ID" value="NZ_CP036282.1"/>
</dbReference>
<dbReference type="AlphaFoldDB" id="A0A515EST3"/>
<dbReference type="PRINTS" id="PR00368">
    <property type="entry name" value="FADPNR"/>
</dbReference>
<dbReference type="PANTHER" id="PTHR42913">
    <property type="entry name" value="APOPTOSIS-INDUCING FACTOR 1"/>
    <property type="match status" value="1"/>
</dbReference>
<proteinExistence type="predicted"/>
<evidence type="ECO:0000313" key="6">
    <source>
        <dbReference type="EMBL" id="QDL55729.1"/>
    </source>
</evidence>
<feature type="domain" description="FAD/NAD(P)-binding" evidence="5">
    <location>
        <begin position="25"/>
        <end position="305"/>
    </location>
</feature>
<gene>
    <name evidence="6" type="ORF">EXZ61_16990</name>
</gene>
<reference evidence="7" key="2">
    <citation type="journal article" date="2020" name="Int. J. Syst. Evol. Microbiol.">
        <title>Genomic insights into a novel species Rhodoferax aquaticus sp. nov., isolated from freshwater.</title>
        <authorList>
            <person name="Li T."/>
            <person name="Zhuo Y."/>
            <person name="Jin C.Z."/>
            <person name="Wu X."/>
            <person name="Ko S.R."/>
            <person name="Jin F.J."/>
            <person name="Ahn C.Y."/>
            <person name="Oh H.M."/>
            <person name="Lee H.G."/>
            <person name="Jin L."/>
        </authorList>
    </citation>
    <scope>NUCLEOTIDE SEQUENCE [LARGE SCALE GENOMIC DNA]</scope>
    <source>
        <strain evidence="7">Gr-4</strain>
    </source>
</reference>
<evidence type="ECO:0000256" key="1">
    <source>
        <dbReference type="ARBA" id="ARBA00001974"/>
    </source>
</evidence>
<dbReference type="InterPro" id="IPR036188">
    <property type="entry name" value="FAD/NAD-bd_sf"/>
</dbReference>
<protein>
    <submittedName>
        <fullName evidence="6">Pyridine nucleotide-disulfide oxidoreductase</fullName>
    </submittedName>
</protein>
<dbReference type="KEGG" id="rhg:EXZ61_16990"/>
<dbReference type="Pfam" id="PF07992">
    <property type="entry name" value="Pyr_redox_2"/>
    <property type="match status" value="1"/>
</dbReference>
<keyword evidence="4" id="KW-0560">Oxidoreductase</keyword>
<dbReference type="SUPFAM" id="SSF51905">
    <property type="entry name" value="FAD/NAD(P)-binding domain"/>
    <property type="match status" value="2"/>
</dbReference>
<dbReference type="InterPro" id="IPR051169">
    <property type="entry name" value="NADH-Q_oxidoreductase"/>
</dbReference>
<dbReference type="GO" id="GO:0019646">
    <property type="term" value="P:aerobic electron transport chain"/>
    <property type="evidence" value="ECO:0007669"/>
    <property type="project" value="TreeGrafter"/>
</dbReference>
<comment type="cofactor">
    <cofactor evidence="1">
        <name>FAD</name>
        <dbReference type="ChEBI" id="CHEBI:57692"/>
    </cofactor>
</comment>
<sequence>MTDTFLPTHNEHDTHVDGPGYQPRQLVLLGAGFAHLQMLAKLAQSPLIGVRIILVAPHPRQIHASMVPGFVAGHFDLDECAVAMEPLVRLGGVRWLQRSVKALNAETQFVQLDDGSRVHYDWLSVNTGAIQNRDLIDSSLPGARAHGLFIRPLEAFSALWPRISDKGNSQALRIAVIGGGASGVEMAMAVRHRLKNAAVTLVSGSTPPGANYSPSVQKRLLQALKKRRITVLQDTATRIHSDAVHLGCGARLACDVPLIALGVQAPVWLTGSGLDLDSQGFIAVDKYQRSTSHASIFAAGDVCTRTDRAWERNGVYAMRAGKTLVRNLAAVTSGARLHAHSALPHSLNLLSCGGRYAIASWGSLSAQGHWVWWLKAWIDRRFIARFSRAPA</sequence>
<evidence type="ECO:0000256" key="4">
    <source>
        <dbReference type="ARBA" id="ARBA00023002"/>
    </source>
</evidence>
<dbReference type="PRINTS" id="PR00411">
    <property type="entry name" value="PNDRDTASEI"/>
</dbReference>
<evidence type="ECO:0000259" key="5">
    <source>
        <dbReference type="Pfam" id="PF07992"/>
    </source>
</evidence>
<dbReference type="Gene3D" id="3.50.50.100">
    <property type="match status" value="1"/>
</dbReference>
<evidence type="ECO:0000256" key="2">
    <source>
        <dbReference type="ARBA" id="ARBA00022630"/>
    </source>
</evidence>
<evidence type="ECO:0000313" key="7">
    <source>
        <dbReference type="Proteomes" id="UP000317365"/>
    </source>
</evidence>
<reference evidence="7" key="1">
    <citation type="submission" date="2019-02" db="EMBL/GenBank/DDBJ databases">
        <title>Complete genome sequence of Rhodoferax sp. Gr-4.</title>
        <authorList>
            <person name="Jin L."/>
        </authorList>
    </citation>
    <scope>NUCLEOTIDE SEQUENCE [LARGE SCALE GENOMIC DNA]</scope>
    <source>
        <strain evidence="7">Gr-4</strain>
    </source>
</reference>
<keyword evidence="2" id="KW-0285">Flavoprotein</keyword>
<keyword evidence="3" id="KW-0274">FAD</keyword>
<accession>A0A515EST3</accession>
<name>A0A515EST3_9BURK</name>
<dbReference type="GO" id="GO:0003955">
    <property type="term" value="F:NAD(P)H dehydrogenase (quinone) activity"/>
    <property type="evidence" value="ECO:0007669"/>
    <property type="project" value="TreeGrafter"/>
</dbReference>